<dbReference type="PANTHER" id="PTHR43215:SF14">
    <property type="entry name" value="RADIAL SPOKE HEAD 1 HOMOLOG"/>
    <property type="match status" value="1"/>
</dbReference>
<name>A0AAW0EVA0_9TRYP</name>
<dbReference type="SMART" id="SM00233">
    <property type="entry name" value="PH"/>
    <property type="match status" value="1"/>
</dbReference>
<protein>
    <submittedName>
        <fullName evidence="4">MORN repeat/PH domain containing protein</fullName>
    </submittedName>
</protein>
<accession>A0AAW0EVA0</accession>
<evidence type="ECO:0000313" key="4">
    <source>
        <dbReference type="EMBL" id="KAK7197715.1"/>
    </source>
</evidence>
<evidence type="ECO:0000313" key="5">
    <source>
        <dbReference type="Proteomes" id="UP001430356"/>
    </source>
</evidence>
<dbReference type="Proteomes" id="UP001430356">
    <property type="component" value="Unassembled WGS sequence"/>
</dbReference>
<reference evidence="4 5" key="1">
    <citation type="journal article" date="2021" name="MBio">
        <title>A New Model Trypanosomatid, Novymonas esmeraldas: Genomic Perception of Its 'Candidatus Pandoraea novymonadis' Endosymbiont.</title>
        <authorList>
            <person name="Zakharova A."/>
            <person name="Saura A."/>
            <person name="Butenko A."/>
            <person name="Podesvova L."/>
            <person name="Warmusova S."/>
            <person name="Kostygov A.Y."/>
            <person name="Nenarokova A."/>
            <person name="Lukes J."/>
            <person name="Opperdoes F.R."/>
            <person name="Yurchenko V."/>
        </authorList>
    </citation>
    <scope>NUCLEOTIDE SEQUENCE [LARGE SCALE GENOMIC DNA]</scope>
    <source>
        <strain evidence="4 5">E262AT.01</strain>
    </source>
</reference>
<dbReference type="EMBL" id="JAECZO010000116">
    <property type="protein sequence ID" value="KAK7197715.1"/>
    <property type="molecule type" value="Genomic_DNA"/>
</dbReference>
<dbReference type="PANTHER" id="PTHR43215">
    <property type="entry name" value="RADIAL SPOKE HEAD 1 HOMOLOG"/>
    <property type="match status" value="1"/>
</dbReference>
<keyword evidence="5" id="KW-1185">Reference proteome</keyword>
<dbReference type="Gene3D" id="2.30.29.30">
    <property type="entry name" value="Pleckstrin-homology domain (PH domain)/Phosphotyrosine-binding domain (PTB)"/>
    <property type="match status" value="1"/>
</dbReference>
<proteinExistence type="predicted"/>
<organism evidence="4 5">
    <name type="scientific">Novymonas esmeraldas</name>
    <dbReference type="NCBI Taxonomy" id="1808958"/>
    <lineage>
        <taxon>Eukaryota</taxon>
        <taxon>Discoba</taxon>
        <taxon>Euglenozoa</taxon>
        <taxon>Kinetoplastea</taxon>
        <taxon>Metakinetoplastina</taxon>
        <taxon>Trypanosomatida</taxon>
        <taxon>Trypanosomatidae</taxon>
        <taxon>Novymonas</taxon>
    </lineage>
</organism>
<gene>
    <name evidence="4" type="ORF">NESM_000723500</name>
</gene>
<evidence type="ECO:0000256" key="2">
    <source>
        <dbReference type="SAM" id="MobiDB-lite"/>
    </source>
</evidence>
<dbReference type="PROSITE" id="PS50003">
    <property type="entry name" value="PH_DOMAIN"/>
    <property type="match status" value="1"/>
</dbReference>
<dbReference type="SUPFAM" id="SSF50729">
    <property type="entry name" value="PH domain-like"/>
    <property type="match status" value="1"/>
</dbReference>
<feature type="domain" description="PH" evidence="3">
    <location>
        <begin position="495"/>
        <end position="612"/>
    </location>
</feature>
<dbReference type="Pfam" id="PF00169">
    <property type="entry name" value="PH"/>
    <property type="match status" value="1"/>
</dbReference>
<feature type="region of interest" description="Disordered" evidence="2">
    <location>
        <begin position="398"/>
        <end position="494"/>
    </location>
</feature>
<dbReference type="Pfam" id="PF02493">
    <property type="entry name" value="MORN"/>
    <property type="match status" value="8"/>
</dbReference>
<dbReference type="AlphaFoldDB" id="A0AAW0EVA0"/>
<feature type="compositionally biased region" description="Acidic residues" evidence="2">
    <location>
        <begin position="463"/>
        <end position="476"/>
    </location>
</feature>
<dbReference type="SUPFAM" id="SSF82185">
    <property type="entry name" value="Histone H3 K4-specific methyltransferase SET7/9 N-terminal domain"/>
    <property type="match status" value="3"/>
</dbReference>
<comment type="caution">
    <text evidence="4">The sequence shown here is derived from an EMBL/GenBank/DDBJ whole genome shotgun (WGS) entry which is preliminary data.</text>
</comment>
<keyword evidence="1" id="KW-0677">Repeat</keyword>
<dbReference type="InterPro" id="IPR011993">
    <property type="entry name" value="PH-like_dom_sf"/>
</dbReference>
<dbReference type="Gene3D" id="2.20.110.10">
    <property type="entry name" value="Histone H3 K4-specific methyltransferase SET7/9 N-terminal domain"/>
    <property type="match status" value="3"/>
</dbReference>
<dbReference type="SMART" id="SM00698">
    <property type="entry name" value="MORN"/>
    <property type="match status" value="7"/>
</dbReference>
<dbReference type="InterPro" id="IPR001849">
    <property type="entry name" value="PH_domain"/>
</dbReference>
<dbReference type="InterPro" id="IPR003409">
    <property type="entry name" value="MORN"/>
</dbReference>
<evidence type="ECO:0000259" key="3">
    <source>
        <dbReference type="PROSITE" id="PS50003"/>
    </source>
</evidence>
<evidence type="ECO:0000256" key="1">
    <source>
        <dbReference type="ARBA" id="ARBA00022737"/>
    </source>
</evidence>
<sequence>MSRQEAPPLLSTVAVVDAAVDVVAEDGVHDTPITLGDGVSYTGEVRDHRLCGSGTLVCSIGTYTGHFASNALHGSGTFAAAADDAAATPIVSYEGAWADGVPQGYGKMRWQNGDLYDGCFDGGQPHGTGSSGSGSGSAATAATNTFTYADGRVYVGEFDHGLRSGSGRLTQPNGDVYDGQFVRNTITGFGTATYAGGSRVFRGLFERGRKVKGSLEFPNTQRGYDGEWQDEVPHGAGRMTFANGDFYVGEFAVGQLQGLGCLYYATPVGRLYLGQFMHGTPYGKGFLYDPTESSSSGGGGGTPEATVTAGYFLDGRALAADDAPNMEEVLAATRGMREPSAVAPPYASLLQGRPSTVAKSEEEATEPFPTDAALVAMKFSFQGPRSAAAMAAAAAVSGLDGRRRPPLCTTPSDGPLGPSMSGTDASRHLPLQTPTTTGGESGLITEDTLDADVESSETACDGDGGDETEEADDVEASTELPASAMPQLPTSAADDDGCRGWLQKCSIGRRKVGFISNWRKRYFILARCNDTTCLGYYEDELCQKPIGFLRLDPADTRIVTCPTTKTHRKAKRPGRDMCVIYHERRKEYTLLLRAHNAEEHDRWAASLRSCFQIVDRPSDYPAGPALLEPETRT</sequence>